<sequence length="428" mass="50151">MKESFPLKITEKEPKLSREKVEENLKRSKDTGHLLEQAYWEAVKEGSVEHHIEFKGEATKPPIGSDEIFDPKKELEEIKTTPKEERKQKLQEFKEKLAYQKEGLARTQEQLVSVIRDNPDISWSELYKKALDLLIKYGADTQENKVKHILGKYYWRHRAIKEARDKFPDKNKLFEEIFGRPPRGKIEVVEGPVTLYFRCHNIKDYALISQQTFLDYRDPSFSERRVARAEEGISISTSLIPNLQGTIIAERAKGEFKDNQKKIYVHEEQHTIKRLFDERPVRELKPYKTGASLAEQFRMRRERIAELRVKDEILAFMKDGQWNPKDIFNFLTMPGKNGGLYDYLGEEIKKIIAIYSRSKDKKEVKEIAETAKQIFIDDYRELIRNGIKAFQDLIDNGYSTEQTIALLNAEPLAKWSKIVKRLIQKQAV</sequence>
<dbReference type="Proteomes" id="UP000034380">
    <property type="component" value="Unassembled WGS sequence"/>
</dbReference>
<evidence type="ECO:0000313" key="3">
    <source>
        <dbReference type="Proteomes" id="UP000034380"/>
    </source>
</evidence>
<feature type="region of interest" description="Disordered" evidence="1">
    <location>
        <begin position="1"/>
        <end position="28"/>
    </location>
</feature>
<comment type="caution">
    <text evidence="2">The sequence shown here is derived from an EMBL/GenBank/DDBJ whole genome shotgun (WGS) entry which is preliminary data.</text>
</comment>
<dbReference type="AlphaFoldDB" id="A0A0G0WM61"/>
<protein>
    <submittedName>
        <fullName evidence="2">Uncharacterized protein</fullName>
    </submittedName>
</protein>
<evidence type="ECO:0000256" key="1">
    <source>
        <dbReference type="SAM" id="MobiDB-lite"/>
    </source>
</evidence>
<reference evidence="2 3" key="1">
    <citation type="journal article" date="2015" name="Nature">
        <title>rRNA introns, odd ribosomes, and small enigmatic genomes across a large radiation of phyla.</title>
        <authorList>
            <person name="Brown C.T."/>
            <person name="Hug L.A."/>
            <person name="Thomas B.C."/>
            <person name="Sharon I."/>
            <person name="Castelle C.J."/>
            <person name="Singh A."/>
            <person name="Wilkins M.J."/>
            <person name="Williams K.H."/>
            <person name="Banfield J.F."/>
        </authorList>
    </citation>
    <scope>NUCLEOTIDE SEQUENCE [LARGE SCALE GENOMIC DNA]</scope>
</reference>
<accession>A0A0G0WM61</accession>
<name>A0A0G0WM61_9BACT</name>
<organism evidence="2 3">
    <name type="scientific">Candidatus Yanofskybacteria bacterium GW2011_GWA1_41_6</name>
    <dbReference type="NCBI Taxonomy" id="1619020"/>
    <lineage>
        <taxon>Bacteria</taxon>
        <taxon>Candidatus Yanofskyibacteriota</taxon>
    </lineage>
</organism>
<dbReference type="EMBL" id="LCBQ01000005">
    <property type="protein sequence ID" value="KKS13880.1"/>
    <property type="molecule type" value="Genomic_DNA"/>
</dbReference>
<gene>
    <name evidence="2" type="ORF">UU70_C0005G0002</name>
</gene>
<evidence type="ECO:0000313" key="2">
    <source>
        <dbReference type="EMBL" id="KKS13880.1"/>
    </source>
</evidence>
<proteinExistence type="predicted"/>